<dbReference type="GO" id="GO:0007030">
    <property type="term" value="P:Golgi organization"/>
    <property type="evidence" value="ECO:0007669"/>
    <property type="project" value="TreeGrafter"/>
</dbReference>
<protein>
    <submittedName>
        <fullName evidence="13">Surfeit locus protein 4 homolog</fullName>
    </submittedName>
</protein>
<comment type="subcellular location">
    <subcellularLocation>
        <location evidence="1">Endoplasmic reticulum membrane</location>
        <topology evidence="1">Multi-pass membrane protein</topology>
    </subcellularLocation>
</comment>
<evidence type="ECO:0000256" key="7">
    <source>
        <dbReference type="ARBA" id="ARBA00022989"/>
    </source>
</evidence>
<dbReference type="InterPro" id="IPR002995">
    <property type="entry name" value="Surf4"/>
</dbReference>
<evidence type="ECO:0000256" key="3">
    <source>
        <dbReference type="ARBA" id="ARBA00022448"/>
    </source>
</evidence>
<keyword evidence="6" id="KW-0653">Protein transport</keyword>
<keyword evidence="3" id="KW-0813">Transport</keyword>
<gene>
    <name evidence="10" type="ORF">DME_LOCUS9671</name>
</gene>
<keyword evidence="8 9" id="KW-0472">Membrane</keyword>
<reference evidence="10 12" key="2">
    <citation type="submission" date="2018-11" db="EMBL/GenBank/DDBJ databases">
        <authorList>
            <consortium name="Pathogen Informatics"/>
        </authorList>
    </citation>
    <scope>NUCLEOTIDE SEQUENCE [LARGE SCALE GENOMIC DNA]</scope>
</reference>
<keyword evidence="5" id="KW-0256">Endoplasmic reticulum</keyword>
<keyword evidence="4 9" id="KW-0812">Transmembrane</keyword>
<proteinExistence type="inferred from homology"/>
<dbReference type="PANTHER" id="PTHR23427">
    <property type="entry name" value="SURFEIT LOCUS PROTEIN"/>
    <property type="match status" value="1"/>
</dbReference>
<organism evidence="11 13">
    <name type="scientific">Dracunculus medinensis</name>
    <name type="common">Guinea worm</name>
    <dbReference type="NCBI Taxonomy" id="318479"/>
    <lineage>
        <taxon>Eukaryota</taxon>
        <taxon>Metazoa</taxon>
        <taxon>Ecdysozoa</taxon>
        <taxon>Nematoda</taxon>
        <taxon>Chromadorea</taxon>
        <taxon>Rhabditida</taxon>
        <taxon>Spirurina</taxon>
        <taxon>Dracunculoidea</taxon>
        <taxon>Dracunculidae</taxon>
        <taxon>Dracunculus</taxon>
    </lineage>
</organism>
<dbReference type="STRING" id="318479.A0A0N4UGE2"/>
<dbReference type="GO" id="GO:0005793">
    <property type="term" value="C:endoplasmic reticulum-Golgi intermediate compartment"/>
    <property type="evidence" value="ECO:0007669"/>
    <property type="project" value="TreeGrafter"/>
</dbReference>
<feature type="transmembrane region" description="Helical" evidence="9">
    <location>
        <begin position="216"/>
        <end position="233"/>
    </location>
</feature>
<dbReference type="WBParaSite" id="DME_0000656001-mRNA-1">
    <property type="protein sequence ID" value="DME_0000656001-mRNA-1"/>
    <property type="gene ID" value="DME_0000656001"/>
</dbReference>
<dbReference type="Proteomes" id="UP000038040">
    <property type="component" value="Unplaced"/>
</dbReference>
<evidence type="ECO:0000256" key="6">
    <source>
        <dbReference type="ARBA" id="ARBA00022927"/>
    </source>
</evidence>
<name>A0A0N4UGE2_DRAME</name>
<dbReference type="Proteomes" id="UP000274756">
    <property type="component" value="Unassembled WGS sequence"/>
</dbReference>
<feature type="transmembrane region" description="Helical" evidence="9">
    <location>
        <begin position="189"/>
        <end position="209"/>
    </location>
</feature>
<feature type="transmembrane region" description="Helical" evidence="9">
    <location>
        <begin position="99"/>
        <end position="119"/>
    </location>
</feature>
<evidence type="ECO:0000313" key="13">
    <source>
        <dbReference type="WBParaSite" id="DME_0000656001-mRNA-1"/>
    </source>
</evidence>
<keyword evidence="12" id="KW-1185">Reference proteome</keyword>
<reference evidence="13" key="1">
    <citation type="submission" date="2017-02" db="UniProtKB">
        <authorList>
            <consortium name="WormBaseParasite"/>
        </authorList>
    </citation>
    <scope>IDENTIFICATION</scope>
</reference>
<feature type="transmembrane region" description="Helical" evidence="9">
    <location>
        <begin position="66"/>
        <end position="87"/>
    </location>
</feature>
<evidence type="ECO:0000256" key="5">
    <source>
        <dbReference type="ARBA" id="ARBA00022824"/>
    </source>
</evidence>
<dbReference type="EMBL" id="UYYG01001187">
    <property type="protein sequence ID" value="VDN59698.1"/>
    <property type="molecule type" value="Genomic_DNA"/>
</dbReference>
<evidence type="ECO:0000256" key="2">
    <source>
        <dbReference type="ARBA" id="ARBA00006945"/>
    </source>
</evidence>
<evidence type="ECO:0000256" key="4">
    <source>
        <dbReference type="ARBA" id="ARBA00022692"/>
    </source>
</evidence>
<dbReference type="PROSITE" id="PS01339">
    <property type="entry name" value="SURF4"/>
    <property type="match status" value="1"/>
</dbReference>
<evidence type="ECO:0000313" key="12">
    <source>
        <dbReference type="Proteomes" id="UP000274756"/>
    </source>
</evidence>
<dbReference type="GO" id="GO:0005789">
    <property type="term" value="C:endoplasmic reticulum membrane"/>
    <property type="evidence" value="ECO:0007669"/>
    <property type="project" value="UniProtKB-SubCell"/>
</dbReference>
<feature type="transmembrane region" description="Helical" evidence="9">
    <location>
        <begin position="166"/>
        <end position="183"/>
    </location>
</feature>
<evidence type="ECO:0000256" key="1">
    <source>
        <dbReference type="ARBA" id="ARBA00004477"/>
    </source>
</evidence>
<evidence type="ECO:0000256" key="9">
    <source>
        <dbReference type="SAM" id="Phobius"/>
    </source>
</evidence>
<sequence>MDHFRTGGRREFLSAAEDLADDILRRTKHLLPHVSRLCLVSTFIEDGFRMWIQWNDQRQFMQVSSFLSLFLLNNTTLFVLFNFFGQIIPVIMVMIRKRVGIACAVFAVVIFSQTVAYHILWDLKFLARNVAVGGGLLLLFAETQEENRSLFAGVPQVGDQNRGKSAILLTGRVFLIFMFLSLMRFEWNFLQAVEMLVGGALMILVLIGYKTKLSAFVLVMWLFALNLYLNAWWTVPSDRFYRDFMKYDFFQTMSVIGGLLLLVAYGPGGVSVDDYKKRW</sequence>
<evidence type="ECO:0000313" key="10">
    <source>
        <dbReference type="EMBL" id="VDN59698.1"/>
    </source>
</evidence>
<keyword evidence="7 9" id="KW-1133">Transmembrane helix</keyword>
<dbReference type="AlphaFoldDB" id="A0A0N4UGE2"/>
<evidence type="ECO:0000256" key="8">
    <source>
        <dbReference type="ARBA" id="ARBA00023136"/>
    </source>
</evidence>
<dbReference type="OrthoDB" id="7859621at2759"/>
<dbReference type="Pfam" id="PF02077">
    <property type="entry name" value="SURF4"/>
    <property type="match status" value="1"/>
</dbReference>
<dbReference type="PANTHER" id="PTHR23427:SF1">
    <property type="entry name" value="SURFEIT LOCUS PROTEIN 4"/>
    <property type="match status" value="1"/>
</dbReference>
<accession>A0A0N4UGE2</accession>
<comment type="similarity">
    <text evidence="2">Belongs to the SURF4 family.</text>
</comment>
<evidence type="ECO:0000313" key="11">
    <source>
        <dbReference type="Proteomes" id="UP000038040"/>
    </source>
</evidence>
<dbReference type="InterPro" id="IPR045214">
    <property type="entry name" value="Surf1/Surf4"/>
</dbReference>
<feature type="transmembrane region" description="Helical" evidence="9">
    <location>
        <begin position="253"/>
        <end position="272"/>
    </location>
</feature>
<dbReference type="GO" id="GO:0015031">
    <property type="term" value="P:protein transport"/>
    <property type="evidence" value="ECO:0007669"/>
    <property type="project" value="UniProtKB-KW"/>
</dbReference>